<organism evidence="2 3">
    <name type="scientific">Gelidibacter salicanalis</name>
    <dbReference type="NCBI Taxonomy" id="291193"/>
    <lineage>
        <taxon>Bacteria</taxon>
        <taxon>Pseudomonadati</taxon>
        <taxon>Bacteroidota</taxon>
        <taxon>Flavobacteriia</taxon>
        <taxon>Flavobacteriales</taxon>
        <taxon>Flavobacteriaceae</taxon>
        <taxon>Gelidibacter</taxon>
    </lineage>
</organism>
<dbReference type="SUPFAM" id="SSF56300">
    <property type="entry name" value="Metallo-dependent phosphatases"/>
    <property type="match status" value="1"/>
</dbReference>
<evidence type="ECO:0000259" key="1">
    <source>
        <dbReference type="PROSITE" id="PS51820"/>
    </source>
</evidence>
<sequence>MKKTLILLLIWVVTLHSEAYGQKQFTFKDGKFKIVQFTDIHWMPNSANSSQTTTTIQSVLKSEMPDLAILTGDIVTGDPALDGWKSVISIFENAKTPFTVTMGNHDPEHLIKDDMYDLLLKSPYYIGDKGPKDIMGMGNNVISIYNSKNDIAALLYCFDSNDYTPENNYGHYDWIHFNQIEWYRKQSTQFTQNNGGSPIPSLAFFHIPLLEYNNVVGRETTFGKKLESGVSSPTINSGLFNAFIDMQDVMGVFAGHDHNNDYIGMEYDIALGYGRVTGTDAYGSLERGGRIIEIFEGKPQFDTWIVTPSGNEDTYHYPSGITSFDEKTMTYLPAKNVKPKAQGVAYTYYEGKFKMTNQVTSGKKVKEGNMRNFSIKEAPIKDHFGYDFRTQIKIPEKGVYRFYTISDDGSKLFIDGQEIVDNDGGHSSRRREGKVALDAGFHDLQVLYYEDYMGQELEVGFSSRDILETSLPDEILYIPEKIAPKDDN</sequence>
<dbReference type="InterPro" id="IPR011658">
    <property type="entry name" value="PA14_dom"/>
</dbReference>
<dbReference type="InterPro" id="IPR004843">
    <property type="entry name" value="Calcineurin-like_PHP"/>
</dbReference>
<dbReference type="EMBL" id="VORX01000003">
    <property type="protein sequence ID" value="TXE08395.1"/>
    <property type="molecule type" value="Genomic_DNA"/>
</dbReference>
<dbReference type="InterPro" id="IPR029052">
    <property type="entry name" value="Metallo-depent_PP-like"/>
</dbReference>
<dbReference type="PANTHER" id="PTHR32440">
    <property type="entry name" value="PHOSPHATASE DCR2-RELATED-RELATED"/>
    <property type="match status" value="1"/>
</dbReference>
<dbReference type="SMART" id="SM00758">
    <property type="entry name" value="PA14"/>
    <property type="match status" value="1"/>
</dbReference>
<dbReference type="InterPro" id="IPR037524">
    <property type="entry name" value="PA14/GLEYA"/>
</dbReference>
<gene>
    <name evidence="2" type="ORF">ES711_07755</name>
</gene>
<dbReference type="GO" id="GO:0016788">
    <property type="term" value="F:hydrolase activity, acting on ester bonds"/>
    <property type="evidence" value="ECO:0007669"/>
    <property type="project" value="TreeGrafter"/>
</dbReference>
<dbReference type="RefSeq" id="WP_146892323.1">
    <property type="nucleotide sequence ID" value="NZ_VORX01000003.1"/>
</dbReference>
<name>A0A5C7APC7_9FLAO</name>
<keyword evidence="3" id="KW-1185">Reference proteome</keyword>
<evidence type="ECO:0000313" key="3">
    <source>
        <dbReference type="Proteomes" id="UP000321734"/>
    </source>
</evidence>
<feature type="domain" description="PA14" evidence="1">
    <location>
        <begin position="339"/>
        <end position="475"/>
    </location>
</feature>
<dbReference type="Gene3D" id="3.60.21.10">
    <property type="match status" value="1"/>
</dbReference>
<dbReference type="Pfam" id="PF00149">
    <property type="entry name" value="Metallophos"/>
    <property type="match status" value="1"/>
</dbReference>
<dbReference type="PROSITE" id="PS51820">
    <property type="entry name" value="PA14"/>
    <property type="match status" value="1"/>
</dbReference>
<evidence type="ECO:0000313" key="2">
    <source>
        <dbReference type="EMBL" id="TXE08395.1"/>
    </source>
</evidence>
<dbReference type="SUPFAM" id="SSF56988">
    <property type="entry name" value="Anthrax protective antigen"/>
    <property type="match status" value="1"/>
</dbReference>
<dbReference type="OrthoDB" id="9816081at2"/>
<dbReference type="Gene3D" id="3.90.182.10">
    <property type="entry name" value="Toxin - Anthrax Protective Antigen,domain 1"/>
    <property type="match status" value="1"/>
</dbReference>
<dbReference type="CDD" id="cd07383">
    <property type="entry name" value="MPP_Dcr2"/>
    <property type="match status" value="1"/>
</dbReference>
<accession>A0A5C7APC7</accession>
<dbReference type="Pfam" id="PF07691">
    <property type="entry name" value="PA14"/>
    <property type="match status" value="1"/>
</dbReference>
<dbReference type="AlphaFoldDB" id="A0A5C7APC7"/>
<protein>
    <submittedName>
        <fullName evidence="2">Metallophosphatase</fullName>
    </submittedName>
</protein>
<comment type="caution">
    <text evidence="2">The sequence shown here is derived from an EMBL/GenBank/DDBJ whole genome shotgun (WGS) entry which is preliminary data.</text>
</comment>
<dbReference type="PANTHER" id="PTHR32440:SF11">
    <property type="entry name" value="METALLOPHOSPHOESTERASE DOMAIN-CONTAINING PROTEIN"/>
    <property type="match status" value="1"/>
</dbReference>
<proteinExistence type="predicted"/>
<dbReference type="Proteomes" id="UP000321734">
    <property type="component" value="Unassembled WGS sequence"/>
</dbReference>
<reference evidence="2 3" key="1">
    <citation type="submission" date="2019-08" db="EMBL/GenBank/DDBJ databases">
        <title>Genome sequence of Gelidibacter salicanalis IC162T.</title>
        <authorList>
            <person name="Bowman J.P."/>
        </authorList>
    </citation>
    <scope>NUCLEOTIDE SEQUENCE [LARGE SCALE GENOMIC DNA]</scope>
    <source>
        <strain evidence="2 3">IC162</strain>
    </source>
</reference>
<dbReference type="GO" id="GO:0005737">
    <property type="term" value="C:cytoplasm"/>
    <property type="evidence" value="ECO:0007669"/>
    <property type="project" value="TreeGrafter"/>
</dbReference>